<keyword evidence="1" id="KW-0472">Membrane</keyword>
<protein>
    <recommendedName>
        <fullName evidence="2">DUF4234 domain-containing protein</fullName>
    </recommendedName>
</protein>
<feature type="transmembrane region" description="Helical" evidence="1">
    <location>
        <begin position="53"/>
        <end position="71"/>
    </location>
</feature>
<dbReference type="RefSeq" id="WP_344656277.1">
    <property type="nucleotide sequence ID" value="NZ_BAAAQM010000006.1"/>
</dbReference>
<dbReference type="EMBL" id="BAAAQM010000006">
    <property type="protein sequence ID" value="GAA1960258.1"/>
    <property type="molecule type" value="Genomic_DNA"/>
</dbReference>
<dbReference type="Proteomes" id="UP001499854">
    <property type="component" value="Unassembled WGS sequence"/>
</dbReference>
<proteinExistence type="predicted"/>
<dbReference type="InterPro" id="IPR025328">
    <property type="entry name" value="DUF4234"/>
</dbReference>
<evidence type="ECO:0000313" key="4">
    <source>
        <dbReference type="Proteomes" id="UP001499854"/>
    </source>
</evidence>
<name>A0ABN2QY27_9ACTN</name>
<evidence type="ECO:0000256" key="1">
    <source>
        <dbReference type="SAM" id="Phobius"/>
    </source>
</evidence>
<accession>A0ABN2QY27</accession>
<dbReference type="Pfam" id="PF14018">
    <property type="entry name" value="DUF4234"/>
    <property type="match status" value="1"/>
</dbReference>
<feature type="domain" description="DUF4234" evidence="2">
    <location>
        <begin position="12"/>
        <end position="79"/>
    </location>
</feature>
<keyword evidence="4" id="KW-1185">Reference proteome</keyword>
<keyword evidence="1" id="KW-1133">Transmembrane helix</keyword>
<keyword evidence="1" id="KW-0812">Transmembrane</keyword>
<feature type="transmembrane region" description="Helical" evidence="1">
    <location>
        <begin position="12"/>
        <end position="32"/>
    </location>
</feature>
<sequence length="151" mass="17135">MNGRVGKHRNIFLVWFVWPLITLGIYWFVWYYKINREARDFDRRIDVRPGVSLLAVLVGWIIIIPPFVSVYRTGVRIAEMQRAAGLPGSCNGWIGLILMFVAGLQSLYYQHELNQIWNHYGNPPEGSEVPLAVAPGWNQSGPGYGTAESQS</sequence>
<gene>
    <name evidence="3" type="ORF">GCM10009838_15860</name>
</gene>
<feature type="transmembrane region" description="Helical" evidence="1">
    <location>
        <begin position="91"/>
        <end position="109"/>
    </location>
</feature>
<comment type="caution">
    <text evidence="3">The sequence shown here is derived from an EMBL/GenBank/DDBJ whole genome shotgun (WGS) entry which is preliminary data.</text>
</comment>
<evidence type="ECO:0000313" key="3">
    <source>
        <dbReference type="EMBL" id="GAA1960258.1"/>
    </source>
</evidence>
<evidence type="ECO:0000259" key="2">
    <source>
        <dbReference type="Pfam" id="PF14018"/>
    </source>
</evidence>
<reference evidence="3 4" key="1">
    <citation type="journal article" date="2019" name="Int. J. Syst. Evol. Microbiol.">
        <title>The Global Catalogue of Microorganisms (GCM) 10K type strain sequencing project: providing services to taxonomists for standard genome sequencing and annotation.</title>
        <authorList>
            <consortium name="The Broad Institute Genomics Platform"/>
            <consortium name="The Broad Institute Genome Sequencing Center for Infectious Disease"/>
            <person name="Wu L."/>
            <person name="Ma J."/>
        </authorList>
    </citation>
    <scope>NUCLEOTIDE SEQUENCE [LARGE SCALE GENOMIC DNA]</scope>
    <source>
        <strain evidence="3 4">JCM 16013</strain>
    </source>
</reference>
<organism evidence="3 4">
    <name type="scientific">Catenulispora subtropica</name>
    <dbReference type="NCBI Taxonomy" id="450798"/>
    <lineage>
        <taxon>Bacteria</taxon>
        <taxon>Bacillati</taxon>
        <taxon>Actinomycetota</taxon>
        <taxon>Actinomycetes</taxon>
        <taxon>Catenulisporales</taxon>
        <taxon>Catenulisporaceae</taxon>
        <taxon>Catenulispora</taxon>
    </lineage>
</organism>